<name>A0AAE0FS45_9CHLO</name>
<dbReference type="Proteomes" id="UP001190700">
    <property type="component" value="Unassembled WGS sequence"/>
</dbReference>
<feature type="region of interest" description="Disordered" evidence="1">
    <location>
        <begin position="61"/>
        <end position="91"/>
    </location>
</feature>
<dbReference type="GO" id="GO:0050661">
    <property type="term" value="F:NADP binding"/>
    <property type="evidence" value="ECO:0007669"/>
    <property type="project" value="InterPro"/>
</dbReference>
<dbReference type="InterPro" id="IPR036453">
    <property type="entry name" value="GluRdtase_dimer_dom_sf"/>
</dbReference>
<dbReference type="GO" id="GO:0033014">
    <property type="term" value="P:tetrapyrrole biosynthetic process"/>
    <property type="evidence" value="ECO:0007669"/>
    <property type="project" value="InterPro"/>
</dbReference>
<dbReference type="SUPFAM" id="SSF69075">
    <property type="entry name" value="Glutamyl tRNA-reductase dimerization domain"/>
    <property type="match status" value="1"/>
</dbReference>
<dbReference type="EMBL" id="LGRX02014422">
    <property type="protein sequence ID" value="KAK3264653.1"/>
    <property type="molecule type" value="Genomic_DNA"/>
</dbReference>
<evidence type="ECO:0000256" key="1">
    <source>
        <dbReference type="SAM" id="MobiDB-lite"/>
    </source>
</evidence>
<reference evidence="3 4" key="1">
    <citation type="journal article" date="2015" name="Genome Biol. Evol.">
        <title>Comparative Genomics of a Bacterivorous Green Alga Reveals Evolutionary Causalities and Consequences of Phago-Mixotrophic Mode of Nutrition.</title>
        <authorList>
            <person name="Burns J.A."/>
            <person name="Paasch A."/>
            <person name="Narechania A."/>
            <person name="Kim E."/>
        </authorList>
    </citation>
    <scope>NUCLEOTIDE SEQUENCE [LARGE SCALE GENOMIC DNA]</scope>
    <source>
        <strain evidence="3 4">PLY_AMNH</strain>
    </source>
</reference>
<accession>A0AAE0FS45</accession>
<gene>
    <name evidence="3" type="ORF">CYMTET_26621</name>
</gene>
<dbReference type="InterPro" id="IPR015896">
    <property type="entry name" value="4pyrrol_synth_GluRdtase_dimer"/>
</dbReference>
<organism evidence="3 4">
    <name type="scientific">Cymbomonas tetramitiformis</name>
    <dbReference type="NCBI Taxonomy" id="36881"/>
    <lineage>
        <taxon>Eukaryota</taxon>
        <taxon>Viridiplantae</taxon>
        <taxon>Chlorophyta</taxon>
        <taxon>Pyramimonadophyceae</taxon>
        <taxon>Pyramimonadales</taxon>
        <taxon>Pyramimonadaceae</taxon>
        <taxon>Cymbomonas</taxon>
    </lineage>
</organism>
<feature type="region of interest" description="Disordered" evidence="1">
    <location>
        <begin position="356"/>
        <end position="380"/>
    </location>
</feature>
<dbReference type="GO" id="GO:0008883">
    <property type="term" value="F:glutamyl-tRNA reductase activity"/>
    <property type="evidence" value="ECO:0007669"/>
    <property type="project" value="InterPro"/>
</dbReference>
<evidence type="ECO:0000313" key="4">
    <source>
        <dbReference type="Proteomes" id="UP001190700"/>
    </source>
</evidence>
<feature type="domain" description="Tetrapyrrole biosynthesis glutamyl-tRNA reductase dimerisation" evidence="2">
    <location>
        <begin position="404"/>
        <end position="480"/>
    </location>
</feature>
<sequence length="488" mass="53360">MSKLYIFFAQLIPAFTSSPSIQTLRGDVRLTERVHRVPVADRAVRINARLTRPRRVVSDGAIHGLTRRSTRPRVSQQAKSRSVHTPARFSRSGALKPASSAIERSKDVLLAHEADAELQALYLISLRRPGPEAVGAAYRCWKWKEAVLGNGHDFFVPRPRTTRKLAAALVASSSSEVPILEALVLGNCERLDVYLCCATALPAEDVLDHIAAQLAWQIDRWSRGDGSQQTVSRFLTTAPLSWHDREGLVAWPSSSQCAKSSSTFVRELSRVLVLTAGPADVARYCCTVAMGLEGRPKHTYNPSSSRDAHIMLQLRRTLHAASAPATGAPGSASALNPPCGTQLGLILRSGLQAGKAARNPADLPQMRKLRGSSKGSGRYAQPVPMETALAAVQEAIDLVLEPVLKEYMGKLQALDNSNQIRRLRQRVEEVADELLQRAPQLDSSTTRSVNKEAQRLLHEPTILLRNGVSVNESAVVNAIEESLIEMLR</sequence>
<protein>
    <recommendedName>
        <fullName evidence="2">Tetrapyrrole biosynthesis glutamyl-tRNA reductase dimerisation domain-containing protein</fullName>
    </recommendedName>
</protein>
<dbReference type="AlphaFoldDB" id="A0AAE0FS45"/>
<evidence type="ECO:0000313" key="3">
    <source>
        <dbReference type="EMBL" id="KAK3264653.1"/>
    </source>
</evidence>
<proteinExistence type="predicted"/>
<dbReference type="Pfam" id="PF00745">
    <property type="entry name" value="GlutR_dimer"/>
    <property type="match status" value="1"/>
</dbReference>
<keyword evidence="4" id="KW-1185">Reference proteome</keyword>
<comment type="caution">
    <text evidence="3">The sequence shown here is derived from an EMBL/GenBank/DDBJ whole genome shotgun (WGS) entry which is preliminary data.</text>
</comment>
<evidence type="ECO:0000259" key="2">
    <source>
        <dbReference type="Pfam" id="PF00745"/>
    </source>
</evidence>